<accession>A0ABT8LIN0</accession>
<gene>
    <name evidence="1" type="ORF">QO199_00375</name>
</gene>
<dbReference type="RefSeq" id="WP_301479734.1">
    <property type="nucleotide sequence ID" value="NZ_CBDHVZ010000065.1"/>
</dbReference>
<sequence length="99" mass="11029">MFGFQANNHAMVMERLQRGCSASGAPDFMWDFLKALSVKTGFNIRTGTPAMIQPFISGKLSWDDVLSISNATGYILNMKGVSTLDQYKDAISLLYERLK</sequence>
<protein>
    <submittedName>
        <fullName evidence="1">Uncharacterized protein</fullName>
    </submittedName>
</protein>
<name>A0ABT8LIN0_9GAMM</name>
<keyword evidence="2" id="KW-1185">Reference proteome</keyword>
<organism evidence="1 2">
    <name type="scientific">Serratia bockelmannii</name>
    <dbReference type="NCBI Taxonomy" id="2703793"/>
    <lineage>
        <taxon>Bacteria</taxon>
        <taxon>Pseudomonadati</taxon>
        <taxon>Pseudomonadota</taxon>
        <taxon>Gammaproteobacteria</taxon>
        <taxon>Enterobacterales</taxon>
        <taxon>Yersiniaceae</taxon>
        <taxon>Serratia</taxon>
    </lineage>
</organism>
<proteinExistence type="predicted"/>
<dbReference type="EMBL" id="JASMRX010000001">
    <property type="protein sequence ID" value="MDN6877125.1"/>
    <property type="molecule type" value="Genomic_DNA"/>
</dbReference>
<dbReference type="Proteomes" id="UP001176500">
    <property type="component" value="Unassembled WGS sequence"/>
</dbReference>
<evidence type="ECO:0000313" key="2">
    <source>
        <dbReference type="Proteomes" id="UP001176500"/>
    </source>
</evidence>
<evidence type="ECO:0000313" key="1">
    <source>
        <dbReference type="EMBL" id="MDN6877125.1"/>
    </source>
</evidence>
<comment type="caution">
    <text evidence="1">The sequence shown here is derived from an EMBL/GenBank/DDBJ whole genome shotgun (WGS) entry which is preliminary data.</text>
</comment>
<reference evidence="1" key="1">
    <citation type="submission" date="2023-05" db="EMBL/GenBank/DDBJ databases">
        <title>Cannabis rhizosphere genomes.</title>
        <authorList>
            <person name="Goff K.L."/>
        </authorList>
    </citation>
    <scope>NUCLEOTIDE SEQUENCE</scope>
    <source>
        <strain evidence="1">SPPC 2817</strain>
    </source>
</reference>